<dbReference type="PANTHER" id="PTHR46292:SF1">
    <property type="entry name" value="COILED-COIL DOMAIN-CONTAINING PROTEIN 102A"/>
    <property type="match status" value="1"/>
</dbReference>
<accession>A0A8S1DX02</accession>
<feature type="region of interest" description="Disordered" evidence="3">
    <location>
        <begin position="496"/>
        <end position="517"/>
    </location>
</feature>
<evidence type="ECO:0000256" key="2">
    <source>
        <dbReference type="SAM" id="Coils"/>
    </source>
</evidence>
<dbReference type="Proteomes" id="UP000494165">
    <property type="component" value="Unassembled WGS sequence"/>
</dbReference>
<dbReference type="PANTHER" id="PTHR46292">
    <property type="entry name" value="COILED-COIL DOMAIN-CONTAINING PROTEIN 102A"/>
    <property type="match status" value="1"/>
</dbReference>
<evidence type="ECO:0000256" key="1">
    <source>
        <dbReference type="ARBA" id="ARBA00023054"/>
    </source>
</evidence>
<name>A0A8S1DX02_9INSE</name>
<keyword evidence="5" id="KW-1185">Reference proteome</keyword>
<protein>
    <recommendedName>
        <fullName evidence="6">Myosin tail domain-containing protein</fullName>
    </recommendedName>
</protein>
<evidence type="ECO:0000313" key="5">
    <source>
        <dbReference type="Proteomes" id="UP000494165"/>
    </source>
</evidence>
<reference evidence="4 5" key="1">
    <citation type="submission" date="2020-04" db="EMBL/GenBank/DDBJ databases">
        <authorList>
            <person name="Alioto T."/>
            <person name="Alioto T."/>
            <person name="Gomez Garrido J."/>
        </authorList>
    </citation>
    <scope>NUCLEOTIDE SEQUENCE [LARGE SCALE GENOMIC DNA]</scope>
</reference>
<feature type="compositionally biased region" description="Gly residues" evidence="3">
    <location>
        <begin position="1"/>
        <end position="10"/>
    </location>
</feature>
<feature type="region of interest" description="Disordered" evidence="3">
    <location>
        <begin position="1"/>
        <end position="50"/>
    </location>
</feature>
<comment type="caution">
    <text evidence="4">The sequence shown here is derived from an EMBL/GenBank/DDBJ whole genome shotgun (WGS) entry which is preliminary data.</text>
</comment>
<feature type="compositionally biased region" description="Acidic residues" evidence="3">
    <location>
        <begin position="506"/>
        <end position="517"/>
    </location>
</feature>
<dbReference type="OrthoDB" id="5984396at2759"/>
<evidence type="ECO:0008006" key="6">
    <source>
        <dbReference type="Google" id="ProtNLM"/>
    </source>
</evidence>
<feature type="coiled-coil region" evidence="2">
    <location>
        <begin position="216"/>
        <end position="310"/>
    </location>
</feature>
<sequence length="517" mass="59796">MAQSNSGGGTSSRRHRDTHHDSNTLGSSRFDTEWDAREANRQRELEEARARAAQMEKTMRWWSDCTANWREKWSKVRNERNKSREEAKVLRSKLEVALKDTNSYKRDKLELESINMKLRDELDRMQQLILRDWEGGGEKKSEIVSADVYNLLRTNREDSELDSVMEKEFAVEDKESAIDGDEIEENDSISKVGEALDSGDNEDELSGDLEYLHQKMAMLQLRLDESQKMLQAEREERNQLKSSLDKAQLELADAKGAAEDLQLQRHEAAKELINLQANQQQAAHLAQIDRRDEAAQRDSLDRRLAGLRAEVGAIASNLSPGLGSKFELERLQAENASEWGKRERLETEKLSLERENKKLRAEIRDLQERLERRGRPMPSADAELRQVQQELSDRGKELTDLKHSHTKLKKVLQDKSTELSHAIRRAEQYEAEVKRLRTRVEELKKELATAEDEADTASNNIRKLQRSNEELQEQIESMQVQVRHLEIRCRTSTSGILSQRTKDLMQEEPSDDDLNEF</sequence>
<gene>
    <name evidence="4" type="ORF">CLODIP_2_CD08044</name>
</gene>
<evidence type="ECO:0000313" key="4">
    <source>
        <dbReference type="EMBL" id="CAB3384682.1"/>
    </source>
</evidence>
<feature type="coiled-coil region" evidence="2">
    <location>
        <begin position="342"/>
        <end position="369"/>
    </location>
</feature>
<feature type="compositionally biased region" description="Basic and acidic residues" evidence="3">
    <location>
        <begin position="30"/>
        <end position="50"/>
    </location>
</feature>
<evidence type="ECO:0000256" key="3">
    <source>
        <dbReference type="SAM" id="MobiDB-lite"/>
    </source>
</evidence>
<proteinExistence type="predicted"/>
<dbReference type="AlphaFoldDB" id="A0A8S1DX02"/>
<dbReference type="EMBL" id="CADEPI010000366">
    <property type="protein sequence ID" value="CAB3384682.1"/>
    <property type="molecule type" value="Genomic_DNA"/>
</dbReference>
<organism evidence="4 5">
    <name type="scientific">Cloeon dipterum</name>
    <dbReference type="NCBI Taxonomy" id="197152"/>
    <lineage>
        <taxon>Eukaryota</taxon>
        <taxon>Metazoa</taxon>
        <taxon>Ecdysozoa</taxon>
        <taxon>Arthropoda</taxon>
        <taxon>Hexapoda</taxon>
        <taxon>Insecta</taxon>
        <taxon>Pterygota</taxon>
        <taxon>Palaeoptera</taxon>
        <taxon>Ephemeroptera</taxon>
        <taxon>Pisciforma</taxon>
        <taxon>Baetidae</taxon>
        <taxon>Cloeon</taxon>
    </lineage>
</organism>
<dbReference type="Gene3D" id="1.20.5.170">
    <property type="match status" value="1"/>
</dbReference>
<feature type="coiled-coil region" evidence="2">
    <location>
        <begin position="412"/>
        <end position="488"/>
    </location>
</feature>
<keyword evidence="1 2" id="KW-0175">Coiled coil</keyword>